<evidence type="ECO:0000313" key="4">
    <source>
        <dbReference type="Proteomes" id="UP001501536"/>
    </source>
</evidence>
<keyword evidence="4" id="KW-1185">Reference proteome</keyword>
<proteinExistence type="predicted"/>
<organism evidence="3 4">
    <name type="scientific">Zhihengliuella alba</name>
    <dbReference type="NCBI Taxonomy" id="547018"/>
    <lineage>
        <taxon>Bacteria</taxon>
        <taxon>Bacillati</taxon>
        <taxon>Actinomycetota</taxon>
        <taxon>Actinomycetes</taxon>
        <taxon>Micrococcales</taxon>
        <taxon>Micrococcaceae</taxon>
        <taxon>Zhihengliuella</taxon>
    </lineage>
</organism>
<name>A0ABP7DMV4_9MICC</name>
<dbReference type="EMBL" id="BAABCJ010000005">
    <property type="protein sequence ID" value="GAA3706660.1"/>
    <property type="molecule type" value="Genomic_DNA"/>
</dbReference>
<gene>
    <name evidence="3" type="ORF">GCM10022377_20550</name>
</gene>
<reference evidence="4" key="1">
    <citation type="journal article" date="2019" name="Int. J. Syst. Evol. Microbiol.">
        <title>The Global Catalogue of Microorganisms (GCM) 10K type strain sequencing project: providing services to taxonomists for standard genome sequencing and annotation.</title>
        <authorList>
            <consortium name="The Broad Institute Genomics Platform"/>
            <consortium name="The Broad Institute Genome Sequencing Center for Infectious Disease"/>
            <person name="Wu L."/>
            <person name="Ma J."/>
        </authorList>
    </citation>
    <scope>NUCLEOTIDE SEQUENCE [LARGE SCALE GENOMIC DNA]</scope>
    <source>
        <strain evidence="4">JCM 16961</strain>
    </source>
</reference>
<protein>
    <recommendedName>
        <fullName evidence="2">YdhG-like domain-containing protein</fullName>
    </recommendedName>
</protein>
<evidence type="ECO:0000259" key="2">
    <source>
        <dbReference type="Pfam" id="PF08818"/>
    </source>
</evidence>
<evidence type="ECO:0000313" key="3">
    <source>
        <dbReference type="EMBL" id="GAA3706660.1"/>
    </source>
</evidence>
<comment type="caution">
    <text evidence="3">The sequence shown here is derived from an EMBL/GenBank/DDBJ whole genome shotgun (WGS) entry which is preliminary data.</text>
</comment>
<feature type="region of interest" description="Disordered" evidence="1">
    <location>
        <begin position="130"/>
        <end position="156"/>
    </location>
</feature>
<dbReference type="Proteomes" id="UP001501536">
    <property type="component" value="Unassembled WGS sequence"/>
</dbReference>
<accession>A0ABP7DMV4</accession>
<feature type="compositionally biased region" description="Basic and acidic residues" evidence="1">
    <location>
        <begin position="141"/>
        <end position="156"/>
    </location>
</feature>
<dbReference type="RefSeq" id="WP_344883951.1">
    <property type="nucleotide sequence ID" value="NZ_BAABCJ010000005.1"/>
</dbReference>
<evidence type="ECO:0000256" key="1">
    <source>
        <dbReference type="SAM" id="MobiDB-lite"/>
    </source>
</evidence>
<sequence length="156" mass="16993">MPEPVMRPTSVDARSFVSGVDHPRRRADAETLLELFGSATGEEPVMWGPSIVGFGAYHYRYATGREGDAPAVGFSPRRANLALYVLTGSEESERWLSRLGKHRRGVSCLYVNKLDDVDLDVLRQLVQEGYEHAGGGPDGPAPDRRPDGGARADARA</sequence>
<feature type="domain" description="YdhG-like" evidence="2">
    <location>
        <begin position="25"/>
        <end position="128"/>
    </location>
</feature>
<dbReference type="Pfam" id="PF08818">
    <property type="entry name" value="DUF1801"/>
    <property type="match status" value="1"/>
</dbReference>
<dbReference type="InterPro" id="IPR014922">
    <property type="entry name" value="YdhG-like"/>
</dbReference>